<dbReference type="Proteomes" id="UP001308005">
    <property type="component" value="Unassembled WGS sequence"/>
</dbReference>
<dbReference type="InterPro" id="IPR025048">
    <property type="entry name" value="DUF3987"/>
</dbReference>
<reference evidence="3" key="1">
    <citation type="submission" date="2023-07" db="EMBL/GenBank/DDBJ databases">
        <title>The carbon used by Thiothrix.</title>
        <authorList>
            <person name="Chen L."/>
        </authorList>
    </citation>
    <scope>NUCLEOTIDE SEQUENCE [LARGE SCALE GENOMIC DNA]</scope>
</reference>
<evidence type="ECO:0000313" key="3">
    <source>
        <dbReference type="Proteomes" id="UP001308005"/>
    </source>
</evidence>
<protein>
    <submittedName>
        <fullName evidence="2">YfjI family protein</fullName>
    </submittedName>
</protein>
<name>A0ABU6CTC4_9GAMM</name>
<dbReference type="Pfam" id="PF13148">
    <property type="entry name" value="DUF3987"/>
    <property type="match status" value="1"/>
</dbReference>
<gene>
    <name evidence="2" type="ORF">VSS37_00015</name>
</gene>
<accession>A0ABU6CTC4</accession>
<sequence length="481" mass="52646">MDALPGIIGGAIREVVGIVKCPVALAVNSALSVLAVAGQGVANIKPHADLANPSPLSLYSIIIGMSGERKTSADNFFSEVLNKWCAAKVEEIEPELKKYRADMTRWEAEKRGLERRIEEASKKGDSEAVEVAHKRLILLEREEPEKVYSPDMLMEDTTPEAVAFDLVNKWPAGGVLSSEAGVVFGGHGMKSDNIAKNLATLNKLWEGGQIKITRRTSESFTVSGARLSVGLAVQPEIIRKYHEQNGAAARGSGFFARFLLSWPESTIGTRFISEEEARGGVHSKNQLNLFYARLHEILEQHYQNAKAGKLGNLPTLSLSPDALKTWVAYFNSVEEASARGGDMEEAKDIASKSADNAARLAGLLHLFNGGHVMDAISGETMTAACKLASWYLYEARRFFGEIALPVEDLDAVKLDSWLIAECKATGSNAFSRNHAMRYTLRKADKFNKAMDALERANRVRQVKEGKTAVIEINPALLMEVK</sequence>
<organism evidence="2 3">
    <name type="scientific">Candidatus Thiothrix phosphatis</name>
    <dbReference type="NCBI Taxonomy" id="3112415"/>
    <lineage>
        <taxon>Bacteria</taxon>
        <taxon>Pseudomonadati</taxon>
        <taxon>Pseudomonadota</taxon>
        <taxon>Gammaproteobacteria</taxon>
        <taxon>Thiotrichales</taxon>
        <taxon>Thiotrichaceae</taxon>
        <taxon>Thiothrix</taxon>
    </lineage>
</organism>
<dbReference type="EMBL" id="JAYMYJ010000001">
    <property type="protein sequence ID" value="MEB4589353.1"/>
    <property type="molecule type" value="Genomic_DNA"/>
</dbReference>
<proteinExistence type="predicted"/>
<comment type="caution">
    <text evidence="2">The sequence shown here is derived from an EMBL/GenBank/DDBJ whole genome shotgun (WGS) entry which is preliminary data.</text>
</comment>
<keyword evidence="1" id="KW-0175">Coiled coil</keyword>
<feature type="coiled-coil region" evidence="1">
    <location>
        <begin position="96"/>
        <end position="123"/>
    </location>
</feature>
<evidence type="ECO:0000313" key="2">
    <source>
        <dbReference type="EMBL" id="MEB4589353.1"/>
    </source>
</evidence>
<evidence type="ECO:0000256" key="1">
    <source>
        <dbReference type="SAM" id="Coils"/>
    </source>
</evidence>
<reference evidence="2 3" key="2">
    <citation type="submission" date="2024-01" db="EMBL/GenBank/DDBJ databases">
        <authorList>
            <person name="Xie X."/>
        </authorList>
    </citation>
    <scope>NUCLEOTIDE SEQUENCE [LARGE SCALE GENOMIC DNA]</scope>
    <source>
        <strain evidence="2">SCUT-1</strain>
    </source>
</reference>
<dbReference type="RefSeq" id="WP_324692545.1">
    <property type="nucleotide sequence ID" value="NZ_JAYMYJ010000001.1"/>
</dbReference>
<keyword evidence="3" id="KW-1185">Reference proteome</keyword>